<reference evidence="2 3" key="1">
    <citation type="journal article" date="2019" name="Int. J. Syst. Evol. Microbiol.">
        <title>The Global Catalogue of Microorganisms (GCM) 10K type strain sequencing project: providing services to taxonomists for standard genome sequencing and annotation.</title>
        <authorList>
            <consortium name="The Broad Institute Genomics Platform"/>
            <consortium name="The Broad Institute Genome Sequencing Center for Infectious Disease"/>
            <person name="Wu L."/>
            <person name="Ma J."/>
        </authorList>
    </citation>
    <scope>NUCLEOTIDE SEQUENCE [LARGE SCALE GENOMIC DNA]</scope>
    <source>
        <strain evidence="2 3">JCM 14283</strain>
    </source>
</reference>
<dbReference type="PANTHER" id="PTHR43685">
    <property type="entry name" value="GLYCOSYLTRANSFERASE"/>
    <property type="match status" value="1"/>
</dbReference>
<name>A0ABN2TUE4_9MICO</name>
<dbReference type="CDD" id="cd00761">
    <property type="entry name" value="Glyco_tranf_GTA_type"/>
    <property type="match status" value="1"/>
</dbReference>
<accession>A0ABN2TUE4</accession>
<feature type="domain" description="Glycosyltransferase 2-like" evidence="1">
    <location>
        <begin position="2"/>
        <end position="137"/>
    </location>
</feature>
<sequence length="353" mass="39519">MSVVIPCYNYGHFLEQAVGSVLDDQGDVDVRVLIIDDASPDGSGEVALEMAARDPRVEAVVHTTNIGHIATYNEGLLGWADGDYCMLLSADDQVTPGALQRAAELLDAHPDVGFAYGNVLWFRDGSRLPRPRTRRRSWSIWPGQVWLERRFRHGRSGINSPEVLVRTSLQHKVGGYDPRLPHLGDTQMWLRLAARADVGYLRGVDQAYYRRHPTNMSAAYTTLMTLEQDLLAFESVLDECGELLDDPARLSAILRRKVACEALLTAVRAYDRGLTSQVDVDELMAFAVDCWPQARSLPIYRTLQLRRTIGARAMPYLRPLVLPAVAARKAESFWLGLPAVRPLFSSGTWARYR</sequence>
<dbReference type="SUPFAM" id="SSF53448">
    <property type="entry name" value="Nucleotide-diphospho-sugar transferases"/>
    <property type="match status" value="1"/>
</dbReference>
<dbReference type="PANTHER" id="PTHR43685:SF2">
    <property type="entry name" value="GLYCOSYLTRANSFERASE 2-LIKE DOMAIN-CONTAINING PROTEIN"/>
    <property type="match status" value="1"/>
</dbReference>
<dbReference type="Gene3D" id="3.90.550.10">
    <property type="entry name" value="Spore Coat Polysaccharide Biosynthesis Protein SpsA, Chain A"/>
    <property type="match status" value="1"/>
</dbReference>
<dbReference type="InterPro" id="IPR029044">
    <property type="entry name" value="Nucleotide-diphossugar_trans"/>
</dbReference>
<dbReference type="EMBL" id="BAAANB010000001">
    <property type="protein sequence ID" value="GAA2020738.1"/>
    <property type="molecule type" value="Genomic_DNA"/>
</dbReference>
<evidence type="ECO:0000259" key="1">
    <source>
        <dbReference type="Pfam" id="PF00535"/>
    </source>
</evidence>
<organism evidence="2 3">
    <name type="scientific">Terrabacter terrae</name>
    <dbReference type="NCBI Taxonomy" id="318434"/>
    <lineage>
        <taxon>Bacteria</taxon>
        <taxon>Bacillati</taxon>
        <taxon>Actinomycetota</taxon>
        <taxon>Actinomycetes</taxon>
        <taxon>Micrococcales</taxon>
        <taxon>Intrasporangiaceae</taxon>
        <taxon>Terrabacter</taxon>
    </lineage>
</organism>
<gene>
    <name evidence="2" type="ORF">GCM10009740_06460</name>
</gene>
<evidence type="ECO:0000313" key="3">
    <source>
        <dbReference type="Proteomes" id="UP001501285"/>
    </source>
</evidence>
<dbReference type="InterPro" id="IPR001173">
    <property type="entry name" value="Glyco_trans_2-like"/>
</dbReference>
<dbReference type="Proteomes" id="UP001501285">
    <property type="component" value="Unassembled WGS sequence"/>
</dbReference>
<dbReference type="Pfam" id="PF00535">
    <property type="entry name" value="Glycos_transf_2"/>
    <property type="match status" value="1"/>
</dbReference>
<dbReference type="InterPro" id="IPR050834">
    <property type="entry name" value="Glycosyltransf_2"/>
</dbReference>
<evidence type="ECO:0000313" key="2">
    <source>
        <dbReference type="EMBL" id="GAA2020738.1"/>
    </source>
</evidence>
<protein>
    <submittedName>
        <fullName evidence="2">Glycosyltransferase</fullName>
    </submittedName>
</protein>
<proteinExistence type="predicted"/>
<keyword evidence="3" id="KW-1185">Reference proteome</keyword>
<comment type="caution">
    <text evidence="2">The sequence shown here is derived from an EMBL/GenBank/DDBJ whole genome shotgun (WGS) entry which is preliminary data.</text>
</comment>